<dbReference type="EMBL" id="JASCZI010153652">
    <property type="protein sequence ID" value="MED6177550.1"/>
    <property type="molecule type" value="Genomic_DNA"/>
</dbReference>
<reference evidence="1 2" key="1">
    <citation type="journal article" date="2023" name="Plants (Basel)">
        <title>Bridging the Gap: Combining Genomics and Transcriptomics Approaches to Understand Stylosanthes scabra, an Orphan Legume from the Brazilian Caatinga.</title>
        <authorList>
            <person name="Ferreira-Neto J.R.C."/>
            <person name="da Silva M.D."/>
            <person name="Binneck E."/>
            <person name="de Melo N.F."/>
            <person name="da Silva R.H."/>
            <person name="de Melo A.L.T.M."/>
            <person name="Pandolfi V."/>
            <person name="Bustamante F.O."/>
            <person name="Brasileiro-Vidal A.C."/>
            <person name="Benko-Iseppon A.M."/>
        </authorList>
    </citation>
    <scope>NUCLEOTIDE SEQUENCE [LARGE SCALE GENOMIC DNA]</scope>
    <source>
        <tissue evidence="1">Leaves</tissue>
    </source>
</reference>
<comment type="caution">
    <text evidence="1">The sequence shown here is derived from an EMBL/GenBank/DDBJ whole genome shotgun (WGS) entry which is preliminary data.</text>
</comment>
<evidence type="ECO:0000313" key="1">
    <source>
        <dbReference type="EMBL" id="MED6177550.1"/>
    </source>
</evidence>
<protein>
    <submittedName>
        <fullName evidence="1">Uncharacterized protein</fullName>
    </submittedName>
</protein>
<sequence length="103" mass="11508">EESTLDLSESILNTPTHNVTTHAYAWPGGTPSTHNVTTHAYAWLPTLMRGVAPHAYAWLPTLMHGTPFKMNSSSRESTLKAWSRFSEAKKRWIGLCPIQESTL</sequence>
<feature type="non-terminal residue" evidence="1">
    <location>
        <position position="1"/>
    </location>
</feature>
<evidence type="ECO:0000313" key="2">
    <source>
        <dbReference type="Proteomes" id="UP001341840"/>
    </source>
</evidence>
<proteinExistence type="predicted"/>
<organism evidence="1 2">
    <name type="scientific">Stylosanthes scabra</name>
    <dbReference type="NCBI Taxonomy" id="79078"/>
    <lineage>
        <taxon>Eukaryota</taxon>
        <taxon>Viridiplantae</taxon>
        <taxon>Streptophyta</taxon>
        <taxon>Embryophyta</taxon>
        <taxon>Tracheophyta</taxon>
        <taxon>Spermatophyta</taxon>
        <taxon>Magnoliopsida</taxon>
        <taxon>eudicotyledons</taxon>
        <taxon>Gunneridae</taxon>
        <taxon>Pentapetalae</taxon>
        <taxon>rosids</taxon>
        <taxon>fabids</taxon>
        <taxon>Fabales</taxon>
        <taxon>Fabaceae</taxon>
        <taxon>Papilionoideae</taxon>
        <taxon>50 kb inversion clade</taxon>
        <taxon>dalbergioids sensu lato</taxon>
        <taxon>Dalbergieae</taxon>
        <taxon>Pterocarpus clade</taxon>
        <taxon>Stylosanthes</taxon>
    </lineage>
</organism>
<accession>A0ABU6VXN4</accession>
<dbReference type="Proteomes" id="UP001341840">
    <property type="component" value="Unassembled WGS sequence"/>
</dbReference>
<keyword evidence="2" id="KW-1185">Reference proteome</keyword>
<gene>
    <name evidence="1" type="ORF">PIB30_099170</name>
</gene>
<name>A0ABU6VXN4_9FABA</name>